<protein>
    <submittedName>
        <fullName evidence="1">Uncharacterized protein</fullName>
    </submittedName>
</protein>
<name>A0A0A8ZIB7_ARUDO</name>
<organism evidence="1">
    <name type="scientific">Arundo donax</name>
    <name type="common">Giant reed</name>
    <name type="synonym">Donax arundinaceus</name>
    <dbReference type="NCBI Taxonomy" id="35708"/>
    <lineage>
        <taxon>Eukaryota</taxon>
        <taxon>Viridiplantae</taxon>
        <taxon>Streptophyta</taxon>
        <taxon>Embryophyta</taxon>
        <taxon>Tracheophyta</taxon>
        <taxon>Spermatophyta</taxon>
        <taxon>Magnoliopsida</taxon>
        <taxon>Liliopsida</taxon>
        <taxon>Poales</taxon>
        <taxon>Poaceae</taxon>
        <taxon>PACMAD clade</taxon>
        <taxon>Arundinoideae</taxon>
        <taxon>Arundineae</taxon>
        <taxon>Arundo</taxon>
    </lineage>
</organism>
<sequence length="13" mass="1408">MARTEDARGGEES</sequence>
<reference evidence="1" key="1">
    <citation type="submission" date="2014-09" db="EMBL/GenBank/DDBJ databases">
        <authorList>
            <person name="Magalhaes I.L.F."/>
            <person name="Oliveira U."/>
            <person name="Santos F.R."/>
            <person name="Vidigal T.H.D.A."/>
            <person name="Brescovit A.D."/>
            <person name="Santos A.J."/>
        </authorList>
    </citation>
    <scope>NUCLEOTIDE SEQUENCE</scope>
    <source>
        <tissue evidence="1">Shoot tissue taken approximately 20 cm above the soil surface</tissue>
    </source>
</reference>
<dbReference type="EMBL" id="GBRH01259339">
    <property type="protein sequence ID" value="JAD38556.1"/>
    <property type="molecule type" value="Transcribed_RNA"/>
</dbReference>
<proteinExistence type="predicted"/>
<reference evidence="1" key="2">
    <citation type="journal article" date="2015" name="Data Brief">
        <title>Shoot transcriptome of the giant reed, Arundo donax.</title>
        <authorList>
            <person name="Barrero R.A."/>
            <person name="Guerrero F.D."/>
            <person name="Moolhuijzen P."/>
            <person name="Goolsby J.A."/>
            <person name="Tidwell J."/>
            <person name="Bellgard S.E."/>
            <person name="Bellgard M.I."/>
        </authorList>
    </citation>
    <scope>NUCLEOTIDE SEQUENCE</scope>
    <source>
        <tissue evidence="1">Shoot tissue taken approximately 20 cm above the soil surface</tissue>
    </source>
</reference>
<evidence type="ECO:0000313" key="1">
    <source>
        <dbReference type="EMBL" id="JAD38556.1"/>
    </source>
</evidence>
<accession>A0A0A8ZIB7</accession>